<evidence type="ECO:0000256" key="4">
    <source>
        <dbReference type="ARBA" id="ARBA00023136"/>
    </source>
</evidence>
<dbReference type="PANTHER" id="PTHR10217">
    <property type="entry name" value="VOLTAGE AND LIGAND GATED POTASSIUM CHANNEL"/>
    <property type="match status" value="1"/>
</dbReference>
<proteinExistence type="predicted"/>
<keyword evidence="4 6" id="KW-0472">Membrane</keyword>
<dbReference type="AlphaFoldDB" id="A0A7R9HHJ1"/>
<dbReference type="Pfam" id="PF00520">
    <property type="entry name" value="Ion_trans"/>
    <property type="match status" value="1"/>
</dbReference>
<keyword evidence="3 6" id="KW-1133">Transmembrane helix</keyword>
<evidence type="ECO:0000256" key="6">
    <source>
        <dbReference type="SAM" id="Phobius"/>
    </source>
</evidence>
<reference evidence="8" key="1">
    <citation type="submission" date="2020-11" db="EMBL/GenBank/DDBJ databases">
        <authorList>
            <person name="Tran Van P."/>
        </authorList>
    </citation>
    <scope>NUCLEOTIDE SEQUENCE</scope>
</reference>
<dbReference type="EMBL" id="OB792641">
    <property type="protein sequence ID" value="CAD7423085.1"/>
    <property type="molecule type" value="Genomic_DNA"/>
</dbReference>
<feature type="region of interest" description="Disordered" evidence="5">
    <location>
        <begin position="155"/>
        <end position="186"/>
    </location>
</feature>
<comment type="subcellular location">
    <subcellularLocation>
        <location evidence="1">Membrane</location>
        <topology evidence="1">Multi-pass membrane protein</topology>
    </subcellularLocation>
</comment>
<gene>
    <name evidence="8" type="ORF">TMSB3V08_LOCUS81</name>
</gene>
<dbReference type="PRINTS" id="PR01463">
    <property type="entry name" value="EAGCHANLFMLY"/>
</dbReference>
<feature type="domain" description="Ion transport" evidence="7">
    <location>
        <begin position="47"/>
        <end position="151"/>
    </location>
</feature>
<evidence type="ECO:0000256" key="2">
    <source>
        <dbReference type="ARBA" id="ARBA00022692"/>
    </source>
</evidence>
<sequence length="203" mass="23386">MVDYRIRRSIDPKPVLSLGADVLPEYKLQSPRIHKWTILHYSPFKAVWDWIILLLVMYTAIFTPYVAAFLLNEPNFNPKRNKKYGDDPIVIIDLIVDVTFIVDILINFRTTYVNSNDEVVSHPGKIAVHYLRGWFLIDLVAAIPFDLLLFGSDTDERKGLSSSSDEESSMRKMEAKSKARSRLPREERCIEREKGRIGLTGTD</sequence>
<dbReference type="InterPro" id="IPR005821">
    <property type="entry name" value="Ion_trans_dom"/>
</dbReference>
<name>A0A7R9HHJ1_9NEOP</name>
<feature type="compositionally biased region" description="Basic and acidic residues" evidence="5">
    <location>
        <begin position="168"/>
        <end position="186"/>
    </location>
</feature>
<evidence type="ECO:0000256" key="3">
    <source>
        <dbReference type="ARBA" id="ARBA00022989"/>
    </source>
</evidence>
<accession>A0A7R9HHJ1</accession>
<organism evidence="8">
    <name type="scientific">Timema monikensis</name>
    <dbReference type="NCBI Taxonomy" id="170555"/>
    <lineage>
        <taxon>Eukaryota</taxon>
        <taxon>Metazoa</taxon>
        <taxon>Ecdysozoa</taxon>
        <taxon>Arthropoda</taxon>
        <taxon>Hexapoda</taxon>
        <taxon>Insecta</taxon>
        <taxon>Pterygota</taxon>
        <taxon>Neoptera</taxon>
        <taxon>Polyneoptera</taxon>
        <taxon>Phasmatodea</taxon>
        <taxon>Timematodea</taxon>
        <taxon>Timematoidea</taxon>
        <taxon>Timematidae</taxon>
        <taxon>Timema</taxon>
    </lineage>
</organism>
<dbReference type="SUPFAM" id="SSF81324">
    <property type="entry name" value="Voltage-gated potassium channels"/>
    <property type="match status" value="1"/>
</dbReference>
<feature type="transmembrane region" description="Helical" evidence="6">
    <location>
        <begin position="50"/>
        <end position="71"/>
    </location>
</feature>
<dbReference type="InterPro" id="IPR050818">
    <property type="entry name" value="KCNH_animal-type"/>
</dbReference>
<keyword evidence="2 6" id="KW-0812">Transmembrane</keyword>
<evidence type="ECO:0000313" key="8">
    <source>
        <dbReference type="EMBL" id="CAD7423085.1"/>
    </source>
</evidence>
<dbReference type="Gene3D" id="1.10.287.70">
    <property type="match status" value="1"/>
</dbReference>
<dbReference type="InterPro" id="IPR003938">
    <property type="entry name" value="K_chnl_volt-dep_EAG/ELK/ERG"/>
</dbReference>
<evidence type="ECO:0000259" key="7">
    <source>
        <dbReference type="Pfam" id="PF00520"/>
    </source>
</evidence>
<dbReference type="PANTHER" id="PTHR10217:SF548">
    <property type="entry name" value="GH12235P"/>
    <property type="match status" value="1"/>
</dbReference>
<protein>
    <recommendedName>
        <fullName evidence="7">Ion transport domain-containing protein</fullName>
    </recommendedName>
</protein>
<dbReference type="GO" id="GO:0005886">
    <property type="term" value="C:plasma membrane"/>
    <property type="evidence" value="ECO:0007669"/>
    <property type="project" value="TreeGrafter"/>
</dbReference>
<evidence type="ECO:0000256" key="5">
    <source>
        <dbReference type="SAM" id="MobiDB-lite"/>
    </source>
</evidence>
<dbReference type="GO" id="GO:0005242">
    <property type="term" value="F:inward rectifier potassium channel activity"/>
    <property type="evidence" value="ECO:0007669"/>
    <property type="project" value="TreeGrafter"/>
</dbReference>
<evidence type="ECO:0000256" key="1">
    <source>
        <dbReference type="ARBA" id="ARBA00004141"/>
    </source>
</evidence>
<feature type="transmembrane region" description="Helical" evidence="6">
    <location>
        <begin position="130"/>
        <end position="150"/>
    </location>
</feature>
<feature type="transmembrane region" description="Helical" evidence="6">
    <location>
        <begin position="91"/>
        <end position="110"/>
    </location>
</feature>
<dbReference type="GO" id="GO:0042391">
    <property type="term" value="P:regulation of membrane potential"/>
    <property type="evidence" value="ECO:0007669"/>
    <property type="project" value="TreeGrafter"/>
</dbReference>